<feature type="transmembrane region" description="Helical" evidence="6">
    <location>
        <begin position="316"/>
        <end position="339"/>
    </location>
</feature>
<sequence>MANDRNIVLKKNILMSAVLKMVGLATSLLIVPITIGYLDKEVYGVWMTMTSVLFWIGTFDIGLGNGMRNYLTEAISKQDYSLARKYICTTFSLLTVIALALGVIGLLPLSQLDYCSFFNTHAVSGESLRNATLVAIGFTLGNFVLKNVGFIFVAMQKYAVNDLLTVSGNVISMVIIFILTKVTSGNLMYVVLAYTATTCAVFALATIPLFLRYPELRPAANDFDKSLGRQIVGKGMGFFVIQVSSCLVIFGAANVFIAQNCGPTNVTTYNIAYKFFNLLIIAYTIILSPMWNAYTDAYVKGDMAWINATFNRALKFWALSVAGGACMLAVSGVFYHLWVGGKVEVPLSISLCTFVYVCAFNLNNCATYLINGLNKIRVQILTSVVFTILYVAMVKFTDMGLSVESIVLSMATCYLAMALIHIYQCRLLIRQKATGIWDR</sequence>
<evidence type="ECO:0000256" key="2">
    <source>
        <dbReference type="ARBA" id="ARBA00022475"/>
    </source>
</evidence>
<accession>A0A0D0J012</accession>
<keyword evidence="4 6" id="KW-1133">Transmembrane helix</keyword>
<feature type="transmembrane region" description="Helical" evidence="6">
    <location>
        <begin position="130"/>
        <end position="153"/>
    </location>
</feature>
<evidence type="ECO:0000313" key="7">
    <source>
        <dbReference type="EMBL" id="KIP62631.1"/>
    </source>
</evidence>
<protein>
    <submittedName>
        <fullName evidence="7">Flippase</fullName>
    </submittedName>
</protein>
<feature type="transmembrane region" description="Helical" evidence="6">
    <location>
        <begin position="86"/>
        <end position="110"/>
    </location>
</feature>
<keyword evidence="8" id="KW-1185">Reference proteome</keyword>
<name>A0A0D0J012_9BACT</name>
<keyword evidence="2" id="KW-1003">Cell membrane</keyword>
<evidence type="ECO:0000256" key="3">
    <source>
        <dbReference type="ARBA" id="ARBA00022692"/>
    </source>
</evidence>
<evidence type="ECO:0000256" key="1">
    <source>
        <dbReference type="ARBA" id="ARBA00004651"/>
    </source>
</evidence>
<dbReference type="PANTHER" id="PTHR30250:SF11">
    <property type="entry name" value="O-ANTIGEN TRANSPORTER-RELATED"/>
    <property type="match status" value="1"/>
</dbReference>
<dbReference type="AlphaFoldDB" id="A0A0D0J012"/>
<comment type="subcellular location">
    <subcellularLocation>
        <location evidence="1">Cell membrane</location>
        <topology evidence="1">Multi-pass membrane protein</topology>
    </subcellularLocation>
</comment>
<evidence type="ECO:0000256" key="6">
    <source>
        <dbReference type="SAM" id="Phobius"/>
    </source>
</evidence>
<dbReference type="PANTHER" id="PTHR30250">
    <property type="entry name" value="PST FAMILY PREDICTED COLANIC ACID TRANSPORTER"/>
    <property type="match status" value="1"/>
</dbReference>
<proteinExistence type="predicted"/>
<evidence type="ECO:0000313" key="8">
    <source>
        <dbReference type="Proteomes" id="UP000032046"/>
    </source>
</evidence>
<feature type="transmembrane region" description="Helical" evidence="6">
    <location>
        <begin position="376"/>
        <end position="393"/>
    </location>
</feature>
<dbReference type="InterPro" id="IPR050833">
    <property type="entry name" value="Poly_Biosynth_Transport"/>
</dbReference>
<dbReference type="Proteomes" id="UP000032046">
    <property type="component" value="Unassembled WGS sequence"/>
</dbReference>
<keyword evidence="3 6" id="KW-0812">Transmembrane</keyword>
<feature type="transmembrane region" description="Helical" evidence="6">
    <location>
        <begin position="12"/>
        <end position="37"/>
    </location>
</feature>
<feature type="transmembrane region" description="Helical" evidence="6">
    <location>
        <begin position="160"/>
        <end position="180"/>
    </location>
</feature>
<dbReference type="GO" id="GO:0005886">
    <property type="term" value="C:plasma membrane"/>
    <property type="evidence" value="ECO:0007669"/>
    <property type="project" value="UniProtKB-SubCell"/>
</dbReference>
<feature type="transmembrane region" description="Helical" evidence="6">
    <location>
        <begin position="275"/>
        <end position="295"/>
    </location>
</feature>
<dbReference type="EMBL" id="JXQK01000052">
    <property type="protein sequence ID" value="KIP62631.1"/>
    <property type="molecule type" value="Genomic_DNA"/>
</dbReference>
<feature type="transmembrane region" description="Helical" evidence="6">
    <location>
        <begin position="231"/>
        <end position="255"/>
    </location>
</feature>
<reference evidence="7 8" key="1">
    <citation type="submission" date="2015-01" db="EMBL/GenBank/DDBJ databases">
        <title>Comparative genomics of non-oral Prevotella species.</title>
        <authorList>
            <person name="Accetto T."/>
            <person name="Nograsek B."/>
            <person name="Avgustin G."/>
        </authorList>
    </citation>
    <scope>NUCLEOTIDE SEQUENCE [LARGE SCALE GENOMIC DNA]</scope>
    <source>
        <strain evidence="7 8">P5-119</strain>
    </source>
</reference>
<keyword evidence="5 6" id="KW-0472">Membrane</keyword>
<feature type="transmembrane region" description="Helical" evidence="6">
    <location>
        <begin position="345"/>
        <end position="364"/>
    </location>
</feature>
<evidence type="ECO:0000256" key="5">
    <source>
        <dbReference type="ARBA" id="ARBA00023136"/>
    </source>
</evidence>
<dbReference type="RefSeq" id="WP_042519027.1">
    <property type="nucleotide sequence ID" value="NZ_JXQK01000052.1"/>
</dbReference>
<evidence type="ECO:0000256" key="4">
    <source>
        <dbReference type="ARBA" id="ARBA00022989"/>
    </source>
</evidence>
<organism evidence="7 8">
    <name type="scientific">Prevotella pectinovora</name>
    <dbReference type="NCBI Taxonomy" id="1602169"/>
    <lineage>
        <taxon>Bacteria</taxon>
        <taxon>Pseudomonadati</taxon>
        <taxon>Bacteroidota</taxon>
        <taxon>Bacteroidia</taxon>
        <taxon>Bacteroidales</taxon>
        <taxon>Prevotellaceae</taxon>
        <taxon>Prevotella</taxon>
    </lineage>
</organism>
<feature type="transmembrane region" description="Helical" evidence="6">
    <location>
        <begin position="186"/>
        <end position="211"/>
    </location>
</feature>
<feature type="transmembrane region" description="Helical" evidence="6">
    <location>
        <begin position="405"/>
        <end position="423"/>
    </location>
</feature>
<gene>
    <name evidence="7" type="ORF">ST44_06310</name>
</gene>
<comment type="caution">
    <text evidence="7">The sequence shown here is derived from an EMBL/GenBank/DDBJ whole genome shotgun (WGS) entry which is preliminary data.</text>
</comment>
<dbReference type="STRING" id="1602171.ST44_06310"/>
<feature type="transmembrane region" description="Helical" evidence="6">
    <location>
        <begin position="43"/>
        <end position="65"/>
    </location>
</feature>